<gene>
    <name evidence="2" type="ORF">S01H1_53955</name>
</gene>
<feature type="transmembrane region" description="Helical" evidence="1">
    <location>
        <begin position="6"/>
        <end position="23"/>
    </location>
</feature>
<accession>X0W902</accession>
<dbReference type="AlphaFoldDB" id="X0W902"/>
<name>X0W902_9ZZZZ</name>
<comment type="caution">
    <text evidence="2">The sequence shown here is derived from an EMBL/GenBank/DDBJ whole genome shotgun (WGS) entry which is preliminary data.</text>
</comment>
<sequence>QWKSVWISVAVMTICSIILYFTWYKHLPDKDEDVELTPVADEI</sequence>
<keyword evidence="1" id="KW-0472">Membrane</keyword>
<keyword evidence="1" id="KW-1133">Transmembrane helix</keyword>
<evidence type="ECO:0000313" key="2">
    <source>
        <dbReference type="EMBL" id="GAG27424.1"/>
    </source>
</evidence>
<dbReference type="EMBL" id="BARS01034973">
    <property type="protein sequence ID" value="GAG27424.1"/>
    <property type="molecule type" value="Genomic_DNA"/>
</dbReference>
<evidence type="ECO:0000256" key="1">
    <source>
        <dbReference type="SAM" id="Phobius"/>
    </source>
</evidence>
<feature type="non-terminal residue" evidence="2">
    <location>
        <position position="1"/>
    </location>
</feature>
<organism evidence="2">
    <name type="scientific">marine sediment metagenome</name>
    <dbReference type="NCBI Taxonomy" id="412755"/>
    <lineage>
        <taxon>unclassified sequences</taxon>
        <taxon>metagenomes</taxon>
        <taxon>ecological metagenomes</taxon>
    </lineage>
</organism>
<reference evidence="2" key="1">
    <citation type="journal article" date="2014" name="Front. Microbiol.">
        <title>High frequency of phylogenetically diverse reductive dehalogenase-homologous genes in deep subseafloor sedimentary metagenomes.</title>
        <authorList>
            <person name="Kawai M."/>
            <person name="Futagami T."/>
            <person name="Toyoda A."/>
            <person name="Takaki Y."/>
            <person name="Nishi S."/>
            <person name="Hori S."/>
            <person name="Arai W."/>
            <person name="Tsubouchi T."/>
            <person name="Morono Y."/>
            <person name="Uchiyama I."/>
            <person name="Ito T."/>
            <person name="Fujiyama A."/>
            <person name="Inagaki F."/>
            <person name="Takami H."/>
        </authorList>
    </citation>
    <scope>NUCLEOTIDE SEQUENCE</scope>
    <source>
        <strain evidence="2">Expedition CK06-06</strain>
    </source>
</reference>
<keyword evidence="1" id="KW-0812">Transmembrane</keyword>
<proteinExistence type="predicted"/>
<protein>
    <submittedName>
        <fullName evidence="2">Uncharacterized protein</fullName>
    </submittedName>
</protein>